<reference evidence="5 6" key="1">
    <citation type="submission" date="2011-05" db="EMBL/GenBank/DDBJ databases">
        <title>Complete sequence of Isoptericola variabilis 225.</title>
        <authorList>
            <consortium name="US DOE Joint Genome Institute"/>
            <person name="Lucas S."/>
            <person name="Han J."/>
            <person name="Lapidus A."/>
            <person name="Cheng J.-F."/>
            <person name="Goodwin L."/>
            <person name="Pitluck S."/>
            <person name="Peters L."/>
            <person name="Mikhailova N."/>
            <person name="Zeytun A."/>
            <person name="Han C."/>
            <person name="Tapia R."/>
            <person name="Land M."/>
            <person name="Hauser L."/>
            <person name="Kyrpides N."/>
            <person name="Ivanova N."/>
            <person name="Pagani I."/>
            <person name="Siebers A."/>
            <person name="Allgaier M."/>
            <person name="Thelen M."/>
            <person name="Hugenholtz P."/>
            <person name="Gladden J."/>
            <person name="Woyke T."/>
        </authorList>
    </citation>
    <scope>NUCLEOTIDE SEQUENCE [LARGE SCALE GENOMIC DNA]</scope>
    <source>
        <strain evidence="6">225</strain>
    </source>
</reference>
<evidence type="ECO:0000256" key="3">
    <source>
        <dbReference type="HAMAP-Rule" id="MF_00376"/>
    </source>
</evidence>
<dbReference type="AlphaFoldDB" id="F6FUA7"/>
<name>F6FUA7_ISOV2</name>
<keyword evidence="3" id="KW-0963">Cytoplasm</keyword>
<comment type="subcellular location">
    <subcellularLocation>
        <location evidence="3">Cytoplasm</location>
    </subcellularLocation>
</comment>
<dbReference type="RefSeq" id="WP_013838627.1">
    <property type="nucleotide sequence ID" value="NC_015588.1"/>
</dbReference>
<dbReference type="GO" id="GO:0005524">
    <property type="term" value="F:ATP binding"/>
    <property type="evidence" value="ECO:0007669"/>
    <property type="project" value="UniProtKB-UniRule"/>
</dbReference>
<dbReference type="CDD" id="cd02022">
    <property type="entry name" value="DPCK"/>
    <property type="match status" value="1"/>
</dbReference>
<keyword evidence="3 5" id="KW-0418">Kinase</keyword>
<proteinExistence type="inferred from homology"/>
<accession>F6FUA7</accession>
<evidence type="ECO:0000313" key="6">
    <source>
        <dbReference type="Proteomes" id="UP000009236"/>
    </source>
</evidence>
<dbReference type="GO" id="GO:0005737">
    <property type="term" value="C:cytoplasm"/>
    <property type="evidence" value="ECO:0007669"/>
    <property type="project" value="UniProtKB-SubCell"/>
</dbReference>
<keyword evidence="3" id="KW-0173">Coenzyme A biosynthesis</keyword>
<sequence>MFRIGLTGGIAAGKSVVARRLGELGAVVIDHDGLAREAVAPGSVGLEEIVEAFGPQVLAPDGSLDRPALGRVVFADDAARARLEGIVHPEVRRLSAEREAAAGAADPRAVVVHDIPLLVETGQADRFHLLVVVHAPAEQRVRRLVEGRGMTEADARARVAAQASDDARLAAADVTLDGTGTEEALREQVDALWERVGREVAEELAAEEAERA</sequence>
<dbReference type="EMBL" id="CP002810">
    <property type="protein sequence ID" value="AEG44235.1"/>
    <property type="molecule type" value="Genomic_DNA"/>
</dbReference>
<evidence type="ECO:0000256" key="1">
    <source>
        <dbReference type="ARBA" id="ARBA00022741"/>
    </source>
</evidence>
<dbReference type="HOGENOM" id="CLU_057180_1_1_11"/>
<dbReference type="HAMAP" id="MF_00376">
    <property type="entry name" value="Dephospho_CoA_kinase"/>
    <property type="match status" value="1"/>
</dbReference>
<dbReference type="UniPathway" id="UPA00241">
    <property type="reaction ID" value="UER00356"/>
</dbReference>
<keyword evidence="3 5" id="KW-0808">Transferase</keyword>
<dbReference type="Gene3D" id="3.40.50.300">
    <property type="entry name" value="P-loop containing nucleotide triphosphate hydrolases"/>
    <property type="match status" value="1"/>
</dbReference>
<evidence type="ECO:0000256" key="2">
    <source>
        <dbReference type="ARBA" id="ARBA00022840"/>
    </source>
</evidence>
<organism evidence="6">
    <name type="scientific">Isoptericola variabilis (strain 225)</name>
    <dbReference type="NCBI Taxonomy" id="743718"/>
    <lineage>
        <taxon>Bacteria</taxon>
        <taxon>Bacillati</taxon>
        <taxon>Actinomycetota</taxon>
        <taxon>Actinomycetes</taxon>
        <taxon>Micrococcales</taxon>
        <taxon>Promicromonosporaceae</taxon>
        <taxon>Isoptericola</taxon>
    </lineage>
</organism>
<dbReference type="KEGG" id="iva:Isova_1474"/>
<dbReference type="Proteomes" id="UP000009236">
    <property type="component" value="Chromosome"/>
</dbReference>
<comment type="pathway">
    <text evidence="3">Cofactor biosynthesis; coenzyme A biosynthesis; CoA from (R)-pantothenate: step 5/5.</text>
</comment>
<keyword evidence="6" id="KW-1185">Reference proteome</keyword>
<comment type="function">
    <text evidence="3">Catalyzes the phosphorylation of the 3'-hydroxyl group of dephosphocoenzyme A to form coenzyme A.</text>
</comment>
<comment type="catalytic activity">
    <reaction evidence="3">
        <text>3'-dephospho-CoA + ATP = ADP + CoA + H(+)</text>
        <dbReference type="Rhea" id="RHEA:18245"/>
        <dbReference type="ChEBI" id="CHEBI:15378"/>
        <dbReference type="ChEBI" id="CHEBI:30616"/>
        <dbReference type="ChEBI" id="CHEBI:57287"/>
        <dbReference type="ChEBI" id="CHEBI:57328"/>
        <dbReference type="ChEBI" id="CHEBI:456216"/>
        <dbReference type="EC" id="2.7.1.24"/>
    </reaction>
</comment>
<dbReference type="NCBIfam" id="TIGR00152">
    <property type="entry name" value="dephospho-CoA kinase"/>
    <property type="match status" value="1"/>
</dbReference>
<evidence type="ECO:0000313" key="5">
    <source>
        <dbReference type="EMBL" id="AEG44235.1"/>
    </source>
</evidence>
<dbReference type="GO" id="GO:0004140">
    <property type="term" value="F:dephospho-CoA kinase activity"/>
    <property type="evidence" value="ECO:0007669"/>
    <property type="project" value="UniProtKB-UniRule"/>
</dbReference>
<dbReference type="EC" id="2.7.1.24" evidence="3 4"/>
<dbReference type="NCBIfam" id="NF002879">
    <property type="entry name" value="PRK03333.1"/>
    <property type="match status" value="1"/>
</dbReference>
<dbReference type="STRING" id="743718.Isova_1474"/>
<keyword evidence="2 3" id="KW-0067">ATP-binding</keyword>
<feature type="binding site" evidence="3">
    <location>
        <begin position="11"/>
        <end position="16"/>
    </location>
    <ligand>
        <name>ATP</name>
        <dbReference type="ChEBI" id="CHEBI:30616"/>
    </ligand>
</feature>
<comment type="similarity">
    <text evidence="3">Belongs to the CoaE family.</text>
</comment>
<evidence type="ECO:0000256" key="4">
    <source>
        <dbReference type="NCBIfam" id="TIGR00152"/>
    </source>
</evidence>
<dbReference type="InterPro" id="IPR027417">
    <property type="entry name" value="P-loop_NTPase"/>
</dbReference>
<gene>
    <name evidence="3" type="primary">coaE</name>
    <name evidence="5" type="ordered locus">Isova_1474</name>
</gene>
<keyword evidence="1 3" id="KW-0547">Nucleotide-binding</keyword>
<dbReference type="Pfam" id="PF01121">
    <property type="entry name" value="CoaE"/>
    <property type="match status" value="1"/>
</dbReference>
<dbReference type="SUPFAM" id="SSF52540">
    <property type="entry name" value="P-loop containing nucleoside triphosphate hydrolases"/>
    <property type="match status" value="1"/>
</dbReference>
<protein>
    <recommendedName>
        <fullName evidence="3 4">Dephospho-CoA kinase</fullName>
        <ecNumber evidence="3 4">2.7.1.24</ecNumber>
    </recommendedName>
    <alternativeName>
        <fullName evidence="3">Dephosphocoenzyme A kinase</fullName>
    </alternativeName>
</protein>
<dbReference type="GO" id="GO:0015937">
    <property type="term" value="P:coenzyme A biosynthetic process"/>
    <property type="evidence" value="ECO:0007669"/>
    <property type="project" value="UniProtKB-UniRule"/>
</dbReference>
<dbReference type="PANTHER" id="PTHR10695:SF46">
    <property type="entry name" value="BIFUNCTIONAL COENZYME A SYNTHASE-RELATED"/>
    <property type="match status" value="1"/>
</dbReference>
<dbReference type="eggNOG" id="COG0237">
    <property type="taxonomic scope" value="Bacteria"/>
</dbReference>
<dbReference type="InterPro" id="IPR001977">
    <property type="entry name" value="Depp_CoAkinase"/>
</dbReference>
<dbReference type="PANTHER" id="PTHR10695">
    <property type="entry name" value="DEPHOSPHO-COA KINASE-RELATED"/>
    <property type="match status" value="1"/>
</dbReference>
<dbReference type="PROSITE" id="PS51219">
    <property type="entry name" value="DPCK"/>
    <property type="match status" value="1"/>
</dbReference>